<name>A0A2B7ZT90_9EURO</name>
<organism evidence="1 2">
    <name type="scientific">[Emmonsia] crescens</name>
    <dbReference type="NCBI Taxonomy" id="73230"/>
    <lineage>
        <taxon>Eukaryota</taxon>
        <taxon>Fungi</taxon>
        <taxon>Dikarya</taxon>
        <taxon>Ascomycota</taxon>
        <taxon>Pezizomycotina</taxon>
        <taxon>Eurotiomycetes</taxon>
        <taxon>Eurotiomycetidae</taxon>
        <taxon>Onygenales</taxon>
        <taxon>Ajellomycetaceae</taxon>
        <taxon>Emergomyces</taxon>
    </lineage>
</organism>
<reference evidence="1 2" key="1">
    <citation type="submission" date="2017-10" db="EMBL/GenBank/DDBJ databases">
        <title>Comparative genomics in systemic dimorphic fungi from Ajellomycetaceae.</title>
        <authorList>
            <person name="Munoz J.F."/>
            <person name="Mcewen J.G."/>
            <person name="Clay O.K."/>
            <person name="Cuomo C.A."/>
        </authorList>
    </citation>
    <scope>NUCLEOTIDE SEQUENCE [LARGE SCALE GENOMIC DNA]</scope>
    <source>
        <strain evidence="1 2">UAMH4076</strain>
    </source>
</reference>
<dbReference type="EMBL" id="PDND01000008">
    <property type="protein sequence ID" value="PGH36399.1"/>
    <property type="molecule type" value="Genomic_DNA"/>
</dbReference>
<evidence type="ECO:0000313" key="1">
    <source>
        <dbReference type="EMBL" id="PGH36399.1"/>
    </source>
</evidence>
<dbReference type="Proteomes" id="UP000226031">
    <property type="component" value="Unassembled WGS sequence"/>
</dbReference>
<dbReference type="STRING" id="73230.A0A2B7ZT90"/>
<evidence type="ECO:0000313" key="2">
    <source>
        <dbReference type="Proteomes" id="UP000226031"/>
    </source>
</evidence>
<accession>A0A2B7ZT90</accession>
<gene>
    <name evidence="1" type="ORF">GX50_00734</name>
</gene>
<sequence length="88" mass="9562">MFYAGVILTSRPIIAIGTVVTSVLGTYRIVWPCEMIDFAWREHGTGAGDYLAYYPQCSPSLSNVTVSATIVTANIFREHDAAEIGASF</sequence>
<protein>
    <submittedName>
        <fullName evidence="1">Uncharacterized protein</fullName>
    </submittedName>
</protein>
<keyword evidence="2" id="KW-1185">Reference proteome</keyword>
<proteinExistence type="predicted"/>
<comment type="caution">
    <text evidence="1">The sequence shown here is derived from an EMBL/GenBank/DDBJ whole genome shotgun (WGS) entry which is preliminary data.</text>
</comment>
<dbReference type="AlphaFoldDB" id="A0A2B7ZT90"/>